<organism evidence="2 3">
    <name type="scientific">Sphenostylis stenocarpa</name>
    <dbReference type="NCBI Taxonomy" id="92480"/>
    <lineage>
        <taxon>Eukaryota</taxon>
        <taxon>Viridiplantae</taxon>
        <taxon>Streptophyta</taxon>
        <taxon>Embryophyta</taxon>
        <taxon>Tracheophyta</taxon>
        <taxon>Spermatophyta</taxon>
        <taxon>Magnoliopsida</taxon>
        <taxon>eudicotyledons</taxon>
        <taxon>Gunneridae</taxon>
        <taxon>Pentapetalae</taxon>
        <taxon>rosids</taxon>
        <taxon>fabids</taxon>
        <taxon>Fabales</taxon>
        <taxon>Fabaceae</taxon>
        <taxon>Papilionoideae</taxon>
        <taxon>50 kb inversion clade</taxon>
        <taxon>NPAAA clade</taxon>
        <taxon>indigoferoid/millettioid clade</taxon>
        <taxon>Phaseoleae</taxon>
        <taxon>Sphenostylis</taxon>
    </lineage>
</organism>
<evidence type="ECO:0000313" key="3">
    <source>
        <dbReference type="Proteomes" id="UP001189624"/>
    </source>
</evidence>
<proteinExistence type="predicted"/>
<keyword evidence="3" id="KW-1185">Reference proteome</keyword>
<name>A0AA86SCS7_9FABA</name>
<dbReference type="AlphaFoldDB" id="A0AA86SCS7"/>
<accession>A0AA86SCS7</accession>
<dbReference type="Pfam" id="PF24756">
    <property type="entry name" value="THD_CWZF3-5-7"/>
    <property type="match status" value="1"/>
</dbReference>
<dbReference type="InterPro" id="IPR056406">
    <property type="entry name" value="THD_CWZF3/5/7"/>
</dbReference>
<dbReference type="PANTHER" id="PTHR46524:SF12">
    <property type="entry name" value="CW-TYPE DOMAIN-CONTAINING PROTEIN"/>
    <property type="match status" value="1"/>
</dbReference>
<evidence type="ECO:0000259" key="1">
    <source>
        <dbReference type="Pfam" id="PF24756"/>
    </source>
</evidence>
<dbReference type="Gramene" id="rna-AYBTSS11_LOCUS9143">
    <property type="protein sequence ID" value="CAJ1939459.1"/>
    <property type="gene ID" value="gene-AYBTSS11_LOCUS9143"/>
</dbReference>
<dbReference type="Proteomes" id="UP001189624">
    <property type="component" value="Chromosome 3"/>
</dbReference>
<gene>
    <name evidence="2" type="ORF">AYBTSS11_LOCUS9143</name>
</gene>
<evidence type="ECO:0000313" key="2">
    <source>
        <dbReference type="EMBL" id="CAJ1939459.1"/>
    </source>
</evidence>
<dbReference type="EMBL" id="OY731400">
    <property type="protein sequence ID" value="CAJ1939459.1"/>
    <property type="molecule type" value="Genomic_DNA"/>
</dbReference>
<sequence length="273" mass="30281">MDAQCSSERKTISLQNPTHVEEVKREALSVGSRIVPQYQKGSMSNEHPVKVLGNGDLVKSIRNYANVSNNAATNCSFGNFVPHQQPTMSSPNFGFAFESNETYFQAGLTFLHGASLLENCHNEISKHGEMSQMKIFSTTAKLFKCCAHEDEPQQEMVAAALAYKCMEVAYMRVVYCKNSSINRDRHELQSTLQVVSQGESPSSSASDVDNLYNQAAADRATLLRGTNTHAAINQVISARTRPNLIIKANFRICLVEIQGSPCLRKRSKKDQTR</sequence>
<protein>
    <recommendedName>
        <fullName evidence="1">CWZF3/5/7 THD domain-containing protein</fullName>
    </recommendedName>
</protein>
<dbReference type="PANTHER" id="PTHR46524">
    <property type="entry name" value="CW-TYPE ZINC FINGER"/>
    <property type="match status" value="1"/>
</dbReference>
<reference evidence="2" key="1">
    <citation type="submission" date="2023-10" db="EMBL/GenBank/DDBJ databases">
        <authorList>
            <person name="Domelevo Entfellner J.-B."/>
        </authorList>
    </citation>
    <scope>NUCLEOTIDE SEQUENCE</scope>
</reference>
<feature type="domain" description="CWZF3/5/7 THD" evidence="1">
    <location>
        <begin position="94"/>
        <end position="244"/>
    </location>
</feature>
<dbReference type="InterPro" id="IPR055300">
    <property type="entry name" value="CWZF3/5/7"/>
</dbReference>